<gene>
    <name evidence="1" type="ORF">LX78_01364</name>
</gene>
<protein>
    <submittedName>
        <fullName evidence="1">Uncharacterized protein</fullName>
    </submittedName>
</protein>
<keyword evidence="2" id="KW-1185">Reference proteome</keyword>
<dbReference type="OrthoDB" id="8434905at2"/>
<name>A0A316DTW2_9FLAO</name>
<accession>A0A316DTW2</accession>
<evidence type="ECO:0000313" key="2">
    <source>
        <dbReference type="Proteomes" id="UP000245430"/>
    </source>
</evidence>
<dbReference type="EMBL" id="QGGP01000002">
    <property type="protein sequence ID" value="PWK20013.1"/>
    <property type="molecule type" value="Genomic_DNA"/>
</dbReference>
<dbReference type="AlphaFoldDB" id="A0A316DTW2"/>
<dbReference type="Proteomes" id="UP000245430">
    <property type="component" value="Unassembled WGS sequence"/>
</dbReference>
<evidence type="ECO:0000313" key="1">
    <source>
        <dbReference type="EMBL" id="PWK20013.1"/>
    </source>
</evidence>
<organism evidence="1 2">
    <name type="scientific">Xanthomarina spongicola</name>
    <dbReference type="NCBI Taxonomy" id="570520"/>
    <lineage>
        <taxon>Bacteria</taxon>
        <taxon>Pseudomonadati</taxon>
        <taxon>Bacteroidota</taxon>
        <taxon>Flavobacteriia</taxon>
        <taxon>Flavobacteriales</taxon>
        <taxon>Flavobacteriaceae</taxon>
        <taxon>Xanthomarina</taxon>
    </lineage>
</organism>
<reference evidence="1 2" key="1">
    <citation type="submission" date="2018-05" db="EMBL/GenBank/DDBJ databases">
        <title>Genomic Encyclopedia of Archaeal and Bacterial Type Strains, Phase II (KMG-II): from individual species to whole genera.</title>
        <authorList>
            <person name="Goeker M."/>
        </authorList>
    </citation>
    <scope>NUCLEOTIDE SEQUENCE [LARGE SCALE GENOMIC DNA]</scope>
    <source>
        <strain evidence="1 2">DSM 22637</strain>
    </source>
</reference>
<dbReference type="RefSeq" id="WP_109681872.1">
    <property type="nucleotide sequence ID" value="NZ_QGGP01000002.1"/>
</dbReference>
<proteinExistence type="predicted"/>
<sequence>MYTYLAVLSSDSLTRDKYLLTIEVLEQGIKENALRGMPSLIEHDFHRPLGWIFPFGLFIEPKISKTIGNFLVCETDKDAKLIFPKIEDYWQYINHESCKNHIGTFKKLLDDNYSKDGSFIDKGCVSYNLPNIVEKVFPKLFEKIDKSGLIFLDDILEQFDYVGSGVFKSKSNEFSIFCHQYFNRNLSLINNFNTYFIDEFIRLNSEENVTLRIAIDRNLIGLSETFRGTLEFDYWWGPKFNNDISNLPNQVTRYQSNENQKMFSEVKGTEFWWKADGDEKTLEVEEIREKPSLGINEETYGCRYIHSIYNNPEKEFIHFDGAIRTYTEEQILKRWDLSINKAGKNTLYTKLFRIDGKLELADWKKLCILYYKSNPLIFEYFGAQEEYNNLVNSTKKESKQTNYIPNKINIQDGVRLFVSYFNKSDNYDLFERKVINPDIIKFGNDETINVIEYDIIEIEKCIRRNGGELEYPNEVEYVKPFDYYTNYPIIIHGSKNLTTLVKNTLNAFRTIFEIQNQTLNKTISFTIGKWMILK</sequence>
<comment type="caution">
    <text evidence="1">The sequence shown here is derived from an EMBL/GenBank/DDBJ whole genome shotgun (WGS) entry which is preliminary data.</text>
</comment>